<dbReference type="PANTHER" id="PTHR40980">
    <property type="entry name" value="PLUG DOMAIN-CONTAINING PROTEIN"/>
    <property type="match status" value="1"/>
</dbReference>
<dbReference type="EMBL" id="JACGXS010000001">
    <property type="protein sequence ID" value="MBA8680259.1"/>
    <property type="molecule type" value="Genomic_DNA"/>
</dbReference>
<keyword evidence="8" id="KW-1185">Reference proteome</keyword>
<comment type="subcellular location">
    <subcellularLocation>
        <location evidence="1">Cell outer membrane</location>
    </subcellularLocation>
</comment>
<feature type="domain" description="Outer membrane protein beta-barrel" evidence="6">
    <location>
        <begin position="661"/>
        <end position="985"/>
    </location>
</feature>
<accession>A0A7W3FIN1</accession>
<comment type="caution">
    <text evidence="7">The sequence shown here is derived from an EMBL/GenBank/DDBJ whole genome shotgun (WGS) entry which is preliminary data.</text>
</comment>
<dbReference type="Pfam" id="PF13620">
    <property type="entry name" value="CarboxypepD_reg"/>
    <property type="match status" value="1"/>
</dbReference>
<protein>
    <submittedName>
        <fullName evidence="7">TonB-dependent receptor</fullName>
    </submittedName>
</protein>
<dbReference type="PANTHER" id="PTHR40980:SF4">
    <property type="entry name" value="TONB-DEPENDENT RECEPTOR-LIKE BETA-BARREL DOMAIN-CONTAINING PROTEIN"/>
    <property type="match status" value="1"/>
</dbReference>
<organism evidence="7 8">
    <name type="scientific">Stenotrophomonas tumulicola</name>
    <dbReference type="NCBI Taxonomy" id="1685415"/>
    <lineage>
        <taxon>Bacteria</taxon>
        <taxon>Pseudomonadati</taxon>
        <taxon>Pseudomonadota</taxon>
        <taxon>Gammaproteobacteria</taxon>
        <taxon>Lysobacterales</taxon>
        <taxon>Lysobacteraceae</taxon>
        <taxon>Stenotrophomonas</taxon>
    </lineage>
</organism>
<dbReference type="SUPFAM" id="SSF49452">
    <property type="entry name" value="Starch-binding domain-like"/>
    <property type="match status" value="1"/>
</dbReference>
<evidence type="ECO:0000259" key="5">
    <source>
        <dbReference type="Pfam" id="PF07715"/>
    </source>
</evidence>
<dbReference type="Gene3D" id="2.40.170.20">
    <property type="entry name" value="TonB-dependent receptor, beta-barrel domain"/>
    <property type="match status" value="1"/>
</dbReference>
<reference evidence="7 8" key="1">
    <citation type="submission" date="2020-08" db="EMBL/GenBank/DDBJ databases">
        <title>Stenotrophomonas tumulicola JCM 30961.</title>
        <authorList>
            <person name="Deng Y."/>
        </authorList>
    </citation>
    <scope>NUCLEOTIDE SEQUENCE [LARGE SCALE GENOMIC DNA]</scope>
    <source>
        <strain evidence="7 8">JCM 30961</strain>
    </source>
</reference>
<name>A0A7W3FIN1_9GAMM</name>
<dbReference type="InterPro" id="IPR036942">
    <property type="entry name" value="Beta-barrel_TonB_sf"/>
</dbReference>
<keyword evidence="2" id="KW-0472">Membrane</keyword>
<evidence type="ECO:0000313" key="7">
    <source>
        <dbReference type="EMBL" id="MBA8680259.1"/>
    </source>
</evidence>
<dbReference type="Pfam" id="PF14905">
    <property type="entry name" value="OMP_b-brl_3"/>
    <property type="match status" value="1"/>
</dbReference>
<dbReference type="GO" id="GO:0030246">
    <property type="term" value="F:carbohydrate binding"/>
    <property type="evidence" value="ECO:0007669"/>
    <property type="project" value="InterPro"/>
</dbReference>
<proteinExistence type="predicted"/>
<evidence type="ECO:0000313" key="8">
    <source>
        <dbReference type="Proteomes" id="UP000547058"/>
    </source>
</evidence>
<evidence type="ECO:0000256" key="3">
    <source>
        <dbReference type="ARBA" id="ARBA00023237"/>
    </source>
</evidence>
<evidence type="ECO:0000256" key="2">
    <source>
        <dbReference type="ARBA" id="ARBA00023136"/>
    </source>
</evidence>
<keyword evidence="7" id="KW-0675">Receptor</keyword>
<dbReference type="InterPro" id="IPR041700">
    <property type="entry name" value="OMP_b-brl_3"/>
</dbReference>
<dbReference type="Pfam" id="PF07715">
    <property type="entry name" value="Plug"/>
    <property type="match status" value="1"/>
</dbReference>
<dbReference type="InterPro" id="IPR013784">
    <property type="entry name" value="Carb-bd-like_fold"/>
</dbReference>
<sequence length="1015" mass="112680">MNHPIRSALACAVVIALSLPSQLHAQQVDASAQAQQAGFVRGRVLNTATGDYVRNAEIRIEGSRLSTWSEDGGAFRLAGVPAGRVVLVARYAGMQEARIETTVTPGQATTVDFALAATSPGSASTDATTLDTMQVTAEQVGLDAIAIMERRAAMNAKNVVPADTYGALTMGDVGEFMKSMPGLSLDYTEVDATAVRIGGLDPKYATFTLDGARMATATSNNNSGRQNSFEQMSVTGIEAIELNNTLTASMDADAPAGNINLRSKYAFDRTQRDIVFQLGGVATSDSTFFSRRYLPDDRKHSTVYPSGQFGYGDVFLDGRFGVALNASYNANYVQQERIQTDWAYYPDGRVLPYRLMWRPGPKMTSRTAVNLSTDFRITDDWTLSLRSAYSMYDVEYFNQYTYLYLGTPTTSWATPDSTPTHLEVNPGTLTGGSGPRLRTEYSHRYAGTPTLTLAPKLEFKGESMDVTLRGTWSSSEFNFRDSDEGFFQRTDSWLTRIGFTADRASEDSTAWYLKQTAGRDWGNPANFNLDDDIGNNVRNNQSNAKNRQYGFNADLKKELEIGQQPFTLMAGLGTRRNEWETDESHYQQYQYVGPNGDLSQRDPAAVIPWTEDYQFGFLNLDSGNINSLGWRADDNYAMYELYKAHPDWFVADTVGNLKRVFDNNKRIEETVNAAYIEGQTRWGNARFDLGLRMERTETEARTAVIRPASEVTAAGYSTSTVEGLCYQYHCVDGRPTYATRKGRYDDFFLSGGMKYDFSERLVGQLAFSQSILRPDYGNLGGVVSINEDSGIVTVPNSELKPEHSVKYFAGLQYYLAPAGVVGASYYRLDIEDMQATGFTVNPEDVGFGPDEYPGYQFVSAGNIPGTSTNDGLILEYSQQLTFLPGALKGLSLRGSFTRINPDGPRVNLPEQVANWGLGYKYGRFDLQVNGNYQDSYRISALSNTTTTPDNGILYRASREMWNVSLSYKLSENFDLQIAGRNIFDAPDIVYSNIRSRVRMYDKYGSMWSFGIKGRF</sequence>
<evidence type="ECO:0000256" key="4">
    <source>
        <dbReference type="SAM" id="SignalP"/>
    </source>
</evidence>
<gene>
    <name evidence="7" type="ORF">H4O11_00340</name>
</gene>
<dbReference type="RefSeq" id="WP_182337440.1">
    <property type="nucleotide sequence ID" value="NZ_JACGXS010000001.1"/>
</dbReference>
<dbReference type="InterPro" id="IPR037066">
    <property type="entry name" value="Plug_dom_sf"/>
</dbReference>
<dbReference type="Gene3D" id="2.60.40.1120">
    <property type="entry name" value="Carboxypeptidase-like, regulatory domain"/>
    <property type="match status" value="1"/>
</dbReference>
<feature type="chain" id="PRO_5031188530" evidence="4">
    <location>
        <begin position="26"/>
        <end position="1015"/>
    </location>
</feature>
<dbReference type="Gene3D" id="2.170.130.10">
    <property type="entry name" value="TonB-dependent receptor, plug domain"/>
    <property type="match status" value="1"/>
</dbReference>
<dbReference type="AlphaFoldDB" id="A0A7W3FIN1"/>
<feature type="domain" description="TonB-dependent receptor plug" evidence="5">
    <location>
        <begin position="153"/>
        <end position="257"/>
    </location>
</feature>
<keyword evidence="3" id="KW-0998">Cell outer membrane</keyword>
<dbReference type="SUPFAM" id="SSF56935">
    <property type="entry name" value="Porins"/>
    <property type="match status" value="1"/>
</dbReference>
<evidence type="ECO:0000259" key="6">
    <source>
        <dbReference type="Pfam" id="PF14905"/>
    </source>
</evidence>
<keyword evidence="4" id="KW-0732">Signal</keyword>
<dbReference type="GO" id="GO:0009279">
    <property type="term" value="C:cell outer membrane"/>
    <property type="evidence" value="ECO:0007669"/>
    <property type="project" value="UniProtKB-SubCell"/>
</dbReference>
<dbReference type="Proteomes" id="UP000547058">
    <property type="component" value="Unassembled WGS sequence"/>
</dbReference>
<dbReference type="InterPro" id="IPR012910">
    <property type="entry name" value="Plug_dom"/>
</dbReference>
<evidence type="ECO:0000256" key="1">
    <source>
        <dbReference type="ARBA" id="ARBA00004442"/>
    </source>
</evidence>
<feature type="signal peptide" evidence="4">
    <location>
        <begin position="1"/>
        <end position="25"/>
    </location>
</feature>